<name>A0ABS4EAL5_9FIRM</name>
<sequence>MRSNFRRTKVLINSVVYFCILIGLVFSFSYGIKYFNDVNDNSKMAIYRVDTNEKKIAITFDVAWGTDNIDKIMDILEKHNVKATFFLVGSWIDDNKEYTKKISANGHELGSHSNTHANIKEISKKDIENELETTRTKIKEVTGVDTMLFRPPYGDTDSKSLKVCEELGYKVVKWDLDSTDWKEIGANHVIEKVVKDVRPGSIILFHADVEGVENYLDTILTTLERDGYKIDNVSNVIYKDNYTVDSNGEQKRK</sequence>
<dbReference type="Proteomes" id="UP000767291">
    <property type="component" value="Unassembled WGS sequence"/>
</dbReference>
<keyword evidence="1" id="KW-0812">Transmembrane</keyword>
<reference evidence="3 4" key="1">
    <citation type="submission" date="2021-03" db="EMBL/GenBank/DDBJ databases">
        <title>Genomic Encyclopedia of Type Strains, Phase IV (KMG-IV): sequencing the most valuable type-strain genomes for metagenomic binning, comparative biology and taxonomic classification.</title>
        <authorList>
            <person name="Goeker M."/>
        </authorList>
    </citation>
    <scope>NUCLEOTIDE SEQUENCE [LARGE SCALE GENOMIC DNA]</scope>
    <source>
        <strain evidence="3 4">DSM 1289</strain>
    </source>
</reference>
<evidence type="ECO:0000256" key="1">
    <source>
        <dbReference type="SAM" id="Phobius"/>
    </source>
</evidence>
<feature type="transmembrane region" description="Helical" evidence="1">
    <location>
        <begin position="12"/>
        <end position="32"/>
    </location>
</feature>
<dbReference type="PROSITE" id="PS51677">
    <property type="entry name" value="NODB"/>
    <property type="match status" value="1"/>
</dbReference>
<dbReference type="Pfam" id="PF01522">
    <property type="entry name" value="Polysacc_deac_1"/>
    <property type="match status" value="1"/>
</dbReference>
<evidence type="ECO:0000259" key="2">
    <source>
        <dbReference type="PROSITE" id="PS51677"/>
    </source>
</evidence>
<dbReference type="RefSeq" id="WP_209456478.1">
    <property type="nucleotide sequence ID" value="NZ_BAAACS010000002.1"/>
</dbReference>
<evidence type="ECO:0000313" key="3">
    <source>
        <dbReference type="EMBL" id="MBP1854984.1"/>
    </source>
</evidence>
<gene>
    <name evidence="3" type="ORF">J2Z43_001377</name>
</gene>
<comment type="caution">
    <text evidence="3">The sequence shown here is derived from an EMBL/GenBank/DDBJ whole genome shotgun (WGS) entry which is preliminary data.</text>
</comment>
<keyword evidence="1" id="KW-1133">Transmembrane helix</keyword>
<dbReference type="InterPro" id="IPR002509">
    <property type="entry name" value="NODB_dom"/>
</dbReference>
<organism evidence="3 4">
    <name type="scientific">Metaclostridioides mangenotii</name>
    <dbReference type="NCBI Taxonomy" id="1540"/>
    <lineage>
        <taxon>Bacteria</taxon>
        <taxon>Bacillati</taxon>
        <taxon>Bacillota</taxon>
        <taxon>Clostridia</taxon>
        <taxon>Peptostreptococcales</taxon>
        <taxon>Peptostreptococcaceae</taxon>
        <taxon>Metaclostridioides</taxon>
    </lineage>
</organism>
<dbReference type="InterPro" id="IPR011330">
    <property type="entry name" value="Glyco_hydro/deAcase_b/a-brl"/>
</dbReference>
<dbReference type="Gene3D" id="3.20.20.370">
    <property type="entry name" value="Glycoside hydrolase/deacetylase"/>
    <property type="match status" value="1"/>
</dbReference>
<dbReference type="PANTHER" id="PTHR10587:SF128">
    <property type="entry name" value="POLYSACCHARIDE DEACETYLASE PDAB-RELATED"/>
    <property type="match status" value="1"/>
</dbReference>
<evidence type="ECO:0000313" key="4">
    <source>
        <dbReference type="Proteomes" id="UP000767291"/>
    </source>
</evidence>
<dbReference type="InterPro" id="IPR050248">
    <property type="entry name" value="Polysacc_deacetylase_ArnD"/>
</dbReference>
<dbReference type="SUPFAM" id="SSF88713">
    <property type="entry name" value="Glycoside hydrolase/deacetylase"/>
    <property type="match status" value="1"/>
</dbReference>
<feature type="domain" description="NodB homology" evidence="2">
    <location>
        <begin position="54"/>
        <end position="231"/>
    </location>
</feature>
<dbReference type="CDD" id="cd10917">
    <property type="entry name" value="CE4_NodB_like_6s_7s"/>
    <property type="match status" value="1"/>
</dbReference>
<keyword evidence="4" id="KW-1185">Reference proteome</keyword>
<keyword evidence="1" id="KW-0472">Membrane</keyword>
<proteinExistence type="predicted"/>
<protein>
    <submittedName>
        <fullName evidence="3">Polysaccharide deacetylase family sporulation protein PdaB</fullName>
    </submittedName>
</protein>
<dbReference type="PANTHER" id="PTHR10587">
    <property type="entry name" value="GLYCOSYL TRANSFERASE-RELATED"/>
    <property type="match status" value="1"/>
</dbReference>
<accession>A0ABS4EAL5</accession>
<dbReference type="EMBL" id="JAGGJX010000002">
    <property type="protein sequence ID" value="MBP1854984.1"/>
    <property type="molecule type" value="Genomic_DNA"/>
</dbReference>